<accession>A0A7J9KRU3</accession>
<proteinExistence type="predicted"/>
<evidence type="ECO:0000313" key="3">
    <source>
        <dbReference type="Proteomes" id="UP000593576"/>
    </source>
</evidence>
<feature type="region of interest" description="Disordered" evidence="1">
    <location>
        <begin position="50"/>
        <end position="81"/>
    </location>
</feature>
<dbReference type="AlphaFoldDB" id="A0A7J9KRU3"/>
<evidence type="ECO:0000313" key="2">
    <source>
        <dbReference type="EMBL" id="MBA0849111.1"/>
    </source>
</evidence>
<name>A0A7J9KRU3_GOSSC</name>
<evidence type="ECO:0000256" key="1">
    <source>
        <dbReference type="SAM" id="MobiDB-lite"/>
    </source>
</evidence>
<feature type="non-terminal residue" evidence="2">
    <location>
        <position position="1"/>
    </location>
</feature>
<protein>
    <submittedName>
        <fullName evidence="2">Uncharacterized protein</fullName>
    </submittedName>
</protein>
<organism evidence="2 3">
    <name type="scientific">Gossypium schwendimanii</name>
    <name type="common">Cotton</name>
    <dbReference type="NCBI Taxonomy" id="34291"/>
    <lineage>
        <taxon>Eukaryota</taxon>
        <taxon>Viridiplantae</taxon>
        <taxon>Streptophyta</taxon>
        <taxon>Embryophyta</taxon>
        <taxon>Tracheophyta</taxon>
        <taxon>Spermatophyta</taxon>
        <taxon>Magnoliopsida</taxon>
        <taxon>eudicotyledons</taxon>
        <taxon>Gunneridae</taxon>
        <taxon>Pentapetalae</taxon>
        <taxon>rosids</taxon>
        <taxon>malvids</taxon>
        <taxon>Malvales</taxon>
        <taxon>Malvaceae</taxon>
        <taxon>Malvoideae</taxon>
        <taxon>Gossypium</taxon>
    </lineage>
</organism>
<gene>
    <name evidence="2" type="ORF">Goshw_011469</name>
</gene>
<dbReference type="EMBL" id="JABFAF010000002">
    <property type="protein sequence ID" value="MBA0849111.1"/>
    <property type="molecule type" value="Genomic_DNA"/>
</dbReference>
<comment type="caution">
    <text evidence="2">The sequence shown here is derived from an EMBL/GenBank/DDBJ whole genome shotgun (WGS) entry which is preliminary data.</text>
</comment>
<feature type="compositionally biased region" description="Basic and acidic residues" evidence="1">
    <location>
        <begin position="67"/>
        <end position="81"/>
    </location>
</feature>
<sequence length="81" mass="9202">MWSPLLSLVQRKTSSSRLSPMERAMMKETMREMKRDTTMMAIVSIAQVAMGNHEMRSEDPTTQGTGEEDKMLPLSRTTHDA</sequence>
<keyword evidence="3" id="KW-1185">Reference proteome</keyword>
<dbReference type="OrthoDB" id="10384044at2759"/>
<reference evidence="2 3" key="1">
    <citation type="journal article" date="2019" name="Genome Biol. Evol.">
        <title>Insights into the evolution of the New World diploid cottons (Gossypium, subgenus Houzingenia) based on genome sequencing.</title>
        <authorList>
            <person name="Grover C.E."/>
            <person name="Arick M.A. 2nd"/>
            <person name="Thrash A."/>
            <person name="Conover J.L."/>
            <person name="Sanders W.S."/>
            <person name="Peterson D.G."/>
            <person name="Frelichowski J.E."/>
            <person name="Scheffler J.A."/>
            <person name="Scheffler B.E."/>
            <person name="Wendel J.F."/>
        </authorList>
    </citation>
    <scope>NUCLEOTIDE SEQUENCE [LARGE SCALE GENOMIC DNA]</scope>
    <source>
        <strain evidence="2">1</strain>
        <tissue evidence="2">Leaf</tissue>
    </source>
</reference>
<dbReference type="Proteomes" id="UP000593576">
    <property type="component" value="Unassembled WGS sequence"/>
</dbReference>